<dbReference type="PANTHER" id="PTHR24139">
    <property type="entry name" value="CALCIUM-INDEPENDENT PHOSPHOLIPASE A2"/>
    <property type="match status" value="1"/>
</dbReference>
<dbReference type="InterPro" id="IPR016035">
    <property type="entry name" value="Acyl_Trfase/lysoPLipase"/>
</dbReference>
<dbReference type="Gene3D" id="3.40.1090.10">
    <property type="entry name" value="Cytosolic phospholipase A2 catalytic domain"/>
    <property type="match status" value="1"/>
</dbReference>
<evidence type="ECO:0000256" key="4">
    <source>
        <dbReference type="PROSITE-ProRule" id="PRU01161"/>
    </source>
</evidence>
<keyword evidence="4" id="KW-0378">Hydrolase</keyword>
<dbReference type="InterPro" id="IPR002641">
    <property type="entry name" value="PNPLA_dom"/>
</dbReference>
<evidence type="ECO:0000313" key="7">
    <source>
        <dbReference type="Proteomes" id="UP000054495"/>
    </source>
</evidence>
<evidence type="ECO:0000259" key="5">
    <source>
        <dbReference type="PROSITE" id="PS51635"/>
    </source>
</evidence>
<keyword evidence="7" id="KW-1185">Reference proteome</keyword>
<dbReference type="GO" id="GO:2000304">
    <property type="term" value="P:positive regulation of ceramide biosynthetic process"/>
    <property type="evidence" value="ECO:0007669"/>
    <property type="project" value="TreeGrafter"/>
</dbReference>
<evidence type="ECO:0000256" key="1">
    <source>
        <dbReference type="ARBA" id="ARBA00022737"/>
    </source>
</evidence>
<dbReference type="PANTHER" id="PTHR24139:SF35">
    <property type="entry name" value="PNPLA DOMAIN-CONTAINING PROTEIN"/>
    <property type="match status" value="1"/>
</dbReference>
<feature type="active site" description="Nucleophile" evidence="4">
    <location>
        <position position="204"/>
    </location>
</feature>
<dbReference type="Proteomes" id="UP000054495">
    <property type="component" value="Unassembled WGS sequence"/>
</dbReference>
<feature type="active site" description="Proton acceptor" evidence="4">
    <location>
        <position position="339"/>
    </location>
</feature>
<dbReference type="GO" id="GO:0047499">
    <property type="term" value="F:calcium-independent phospholipase A2 activity"/>
    <property type="evidence" value="ECO:0007669"/>
    <property type="project" value="InterPro"/>
</dbReference>
<keyword evidence="2" id="KW-0040">ANK repeat</keyword>
<keyword evidence="4" id="KW-0442">Lipid degradation</keyword>
<keyword evidence="3 4" id="KW-0443">Lipid metabolism</keyword>
<proteinExistence type="predicted"/>
<dbReference type="PROSITE" id="PS51635">
    <property type="entry name" value="PNPLA"/>
    <property type="match status" value="1"/>
</dbReference>
<keyword evidence="1" id="KW-0677">Repeat</keyword>
<dbReference type="GO" id="GO:0016042">
    <property type="term" value="P:lipid catabolic process"/>
    <property type="evidence" value="ECO:0007669"/>
    <property type="project" value="UniProtKB-UniRule"/>
</dbReference>
<feature type="short sequence motif" description="GXGXXG" evidence="4">
    <location>
        <begin position="168"/>
        <end position="173"/>
    </location>
</feature>
<protein>
    <submittedName>
        <fullName evidence="6">Phospholipase, patatin family</fullName>
    </submittedName>
</protein>
<reference evidence="6 7" key="1">
    <citation type="submission" date="2013-05" db="EMBL/GenBank/DDBJ databases">
        <title>Draft genome of the parasitic nematode Anyclostoma ceylanicum.</title>
        <authorList>
            <person name="Mitreva M."/>
        </authorList>
    </citation>
    <scope>NUCLEOTIDE SEQUENCE [LARGE SCALE GENOMIC DNA]</scope>
</reference>
<dbReference type="SUPFAM" id="SSF52151">
    <property type="entry name" value="FabD/lysophospholipase-like"/>
    <property type="match status" value="1"/>
</dbReference>
<organism evidence="6 7">
    <name type="scientific">Ancylostoma ceylanicum</name>
    <dbReference type="NCBI Taxonomy" id="53326"/>
    <lineage>
        <taxon>Eukaryota</taxon>
        <taxon>Metazoa</taxon>
        <taxon>Ecdysozoa</taxon>
        <taxon>Nematoda</taxon>
        <taxon>Chromadorea</taxon>
        <taxon>Rhabditida</taxon>
        <taxon>Rhabditina</taxon>
        <taxon>Rhabditomorpha</taxon>
        <taxon>Strongyloidea</taxon>
        <taxon>Ancylostomatidae</taxon>
        <taxon>Ancylostomatinae</taxon>
        <taxon>Ancylostoma</taxon>
    </lineage>
</organism>
<gene>
    <name evidence="6" type="ORF">ANCCEY_05329</name>
</gene>
<dbReference type="Pfam" id="PF01734">
    <property type="entry name" value="Patatin"/>
    <property type="match status" value="1"/>
</dbReference>
<dbReference type="GO" id="GO:0052816">
    <property type="term" value="F:long-chain fatty acyl-CoA hydrolase activity"/>
    <property type="evidence" value="ECO:0007669"/>
    <property type="project" value="TreeGrafter"/>
</dbReference>
<accession>A0A0D6LU54</accession>
<name>A0A0D6LU54_9BILA</name>
<dbReference type="InterPro" id="IPR047148">
    <property type="entry name" value="PLPL9"/>
</dbReference>
<feature type="short sequence motif" description="GXSXG" evidence="4">
    <location>
        <begin position="202"/>
        <end position="206"/>
    </location>
</feature>
<dbReference type="GO" id="GO:0005739">
    <property type="term" value="C:mitochondrion"/>
    <property type="evidence" value="ECO:0007669"/>
    <property type="project" value="TreeGrafter"/>
</dbReference>
<dbReference type="EMBL" id="KE124895">
    <property type="protein sequence ID" value="EPB75595.1"/>
    <property type="molecule type" value="Genomic_DNA"/>
</dbReference>
<evidence type="ECO:0000256" key="3">
    <source>
        <dbReference type="ARBA" id="ARBA00023098"/>
    </source>
</evidence>
<comment type="caution">
    <text evidence="4">Lacks conserved residue(s) required for the propagation of feature annotation.</text>
</comment>
<dbReference type="AlphaFoldDB" id="A0A0D6LU54"/>
<evidence type="ECO:0000313" key="6">
    <source>
        <dbReference type="EMBL" id="EPB75595.1"/>
    </source>
</evidence>
<sequence length="503" mass="56807">MAHQEIKTITKKAKTFALNIMFSSDHAPFQGIDHTATMPRMSCAHKMSANKKIERVDTLMTFLKSATQQQMSAKLHDVWAAPQATITEARLLLTLGANPESLYKDDYGQKTLMDRVDSGTVCDKCVVKFNDFLEYAGVIYEEMCEQTPINIVRGRKCTSGLLPLCMDGGGMRGLVSVVCLLFASRRILGDETLVNYFDWLIGTSTGSMLALSTANGRTLSECFFLYWNMKRQIFLEGSTMSRLLGDQVSVQTRNIEKVLSDCFPTETFQQCDRRLTVPALDISMAPARLHIFRNYSFTRPFGAPMDEEQDVMFKDAARASSAAPTYFEPFLYQGKKFVDGSFVANYPLNILFKEVDSFTRHDNRVRLAGVVSIGTGEPAQSERKYKSGTTIRAKAKNMAHLSTLILEQVVGQDLLAVEMAEERCHAHNIPFIRISPKGINVRIDQIDDGKLMDMIWTTQLWLIQNLREVDKLGELLFKLLSDPDDRKRRSNTRSAEVFAKEKR</sequence>
<feature type="domain" description="PNPLA" evidence="5">
    <location>
        <begin position="164"/>
        <end position="352"/>
    </location>
</feature>
<evidence type="ECO:0000256" key="2">
    <source>
        <dbReference type="ARBA" id="ARBA00023043"/>
    </source>
</evidence>